<dbReference type="EMBL" id="JAHUZE010000002">
    <property type="protein sequence ID" value="MBV7379132.1"/>
    <property type="molecule type" value="Genomic_DNA"/>
</dbReference>
<dbReference type="InterPro" id="IPR049221">
    <property type="entry name" value="DUF6869"/>
</dbReference>
<keyword evidence="3" id="KW-1185">Reference proteome</keyword>
<organism evidence="2 3">
    <name type="scientific">Maritimibacter dapengensis</name>
    <dbReference type="NCBI Taxonomy" id="2836868"/>
    <lineage>
        <taxon>Bacteria</taxon>
        <taxon>Pseudomonadati</taxon>
        <taxon>Pseudomonadota</taxon>
        <taxon>Alphaproteobacteria</taxon>
        <taxon>Rhodobacterales</taxon>
        <taxon>Roseobacteraceae</taxon>
        <taxon>Maritimibacter</taxon>
    </lineage>
</organism>
<reference evidence="2 3" key="1">
    <citation type="submission" date="2021-05" db="EMBL/GenBank/DDBJ databases">
        <title>Culturable bacteria isolated from Daya Bay.</title>
        <authorList>
            <person name="Zheng W."/>
            <person name="Yu S."/>
            <person name="Huang Y."/>
        </authorList>
    </citation>
    <scope>NUCLEOTIDE SEQUENCE [LARGE SCALE GENOMIC DNA]</scope>
    <source>
        <strain evidence="2 3">DP4N28-5</strain>
    </source>
</reference>
<dbReference type="Pfam" id="PF21746">
    <property type="entry name" value="DUF6869"/>
    <property type="match status" value="1"/>
</dbReference>
<feature type="domain" description="DUF6869" evidence="1">
    <location>
        <begin position="46"/>
        <end position="127"/>
    </location>
</feature>
<protein>
    <recommendedName>
        <fullName evidence="1">DUF6869 domain-containing protein</fullName>
    </recommendedName>
</protein>
<accession>A0ABS6T1L1</accession>
<sequence length="159" mass="17113">MTQCIPRPLVAQALSVDEASLPDGDLPLSRLATRLLMFLRDTVEDEEAVEGHPELWTALLATRIAERNPSMSLSLQCRLMAEAQDAEDLAVIAEGPLTELFALQGTTLLTEIEELARTAPRFAQAITLLPAEAGGALFRARLSALAKPLDELAPPDGLT</sequence>
<dbReference type="RefSeq" id="WP_218392282.1">
    <property type="nucleotide sequence ID" value="NZ_JAHUZE010000002.1"/>
</dbReference>
<evidence type="ECO:0000259" key="1">
    <source>
        <dbReference type="Pfam" id="PF21746"/>
    </source>
</evidence>
<comment type="caution">
    <text evidence="2">The sequence shown here is derived from an EMBL/GenBank/DDBJ whole genome shotgun (WGS) entry which is preliminary data.</text>
</comment>
<evidence type="ECO:0000313" key="3">
    <source>
        <dbReference type="Proteomes" id="UP000756530"/>
    </source>
</evidence>
<name>A0ABS6T1L1_9RHOB</name>
<proteinExistence type="predicted"/>
<gene>
    <name evidence="2" type="ORF">KJP28_09335</name>
</gene>
<dbReference type="Proteomes" id="UP000756530">
    <property type="component" value="Unassembled WGS sequence"/>
</dbReference>
<evidence type="ECO:0000313" key="2">
    <source>
        <dbReference type="EMBL" id="MBV7379132.1"/>
    </source>
</evidence>